<evidence type="ECO:0000313" key="1">
    <source>
        <dbReference type="EMBL" id="KAJ9086260.1"/>
    </source>
</evidence>
<comment type="caution">
    <text evidence="1">The sequence shown here is derived from an EMBL/GenBank/DDBJ whole genome shotgun (WGS) entry which is preliminary data.</text>
</comment>
<sequence>MLKTVYAIACFLYTALADGGLCKDGPERVLDESGMSKFDFGYKVVPETKQVHGMAASRTNYTSIDGVIICENGTEDEATKGYSDELVVKQTMTSDIDKWECDLAPSPQYRHFHTDFNLCTPRWLRGQCVEWADGRYFQLTGVHAFEANASEWASLAVKSEYWRVSSEPVFPSIAVFSPSGPHSKHSGHVAVVEDVLRNGRFCISHWNAPKAKVLVTTILHNSPKISFIYSTKADTLFEI</sequence>
<dbReference type="EMBL" id="QTSX02000727">
    <property type="protein sequence ID" value="KAJ9086260.1"/>
    <property type="molecule type" value="Genomic_DNA"/>
</dbReference>
<keyword evidence="2" id="KW-1185">Reference proteome</keyword>
<organism evidence="1 2">
    <name type="scientific">Entomophthora muscae</name>
    <dbReference type="NCBI Taxonomy" id="34485"/>
    <lineage>
        <taxon>Eukaryota</taxon>
        <taxon>Fungi</taxon>
        <taxon>Fungi incertae sedis</taxon>
        <taxon>Zoopagomycota</taxon>
        <taxon>Entomophthoromycotina</taxon>
        <taxon>Entomophthoromycetes</taxon>
        <taxon>Entomophthorales</taxon>
        <taxon>Entomophthoraceae</taxon>
        <taxon>Entomophthora</taxon>
    </lineage>
</organism>
<evidence type="ECO:0000313" key="2">
    <source>
        <dbReference type="Proteomes" id="UP001165960"/>
    </source>
</evidence>
<dbReference type="Proteomes" id="UP001165960">
    <property type="component" value="Unassembled WGS sequence"/>
</dbReference>
<gene>
    <name evidence="1" type="ORF">DSO57_1006144</name>
</gene>
<accession>A0ACC2UGS1</accession>
<name>A0ACC2UGS1_9FUNG</name>
<proteinExistence type="predicted"/>
<reference evidence="1" key="1">
    <citation type="submission" date="2022-04" db="EMBL/GenBank/DDBJ databases">
        <title>Genome of the entomopathogenic fungus Entomophthora muscae.</title>
        <authorList>
            <person name="Elya C."/>
            <person name="Lovett B.R."/>
            <person name="Lee E."/>
            <person name="Macias A.M."/>
            <person name="Hajek A.E."/>
            <person name="De Bivort B.L."/>
            <person name="Kasson M.T."/>
            <person name="De Fine Licht H.H."/>
            <person name="Stajich J.E."/>
        </authorList>
    </citation>
    <scope>NUCLEOTIDE SEQUENCE</scope>
    <source>
        <strain evidence="1">Berkeley</strain>
    </source>
</reference>
<protein>
    <submittedName>
        <fullName evidence="1">Uncharacterized protein</fullName>
    </submittedName>
</protein>